<keyword evidence="6" id="KW-0812">Transmembrane</keyword>
<keyword evidence="7" id="KW-0677">Repeat</keyword>
<dbReference type="SMART" id="SM00409">
    <property type="entry name" value="IG"/>
    <property type="match status" value="2"/>
</dbReference>
<evidence type="ECO:0000256" key="2">
    <source>
        <dbReference type="ARBA" id="ARBA00004435"/>
    </source>
</evidence>
<protein>
    <recommendedName>
        <fullName evidence="16">Immunoglobulin superfamily member 5</fullName>
    </recommendedName>
    <alternativeName>
        <fullName evidence="17">Junctional adhesion molecule 4</fullName>
    </alternativeName>
</protein>
<comment type="subcellular location">
    <subcellularLocation>
        <location evidence="1">Apical cell membrane</location>
        <topology evidence="1">Single-pass type I membrane protein</topology>
    </subcellularLocation>
    <subcellularLocation>
        <location evidence="2">Cell junction</location>
        <location evidence="2">Tight junction</location>
    </subcellularLocation>
</comment>
<keyword evidence="5" id="KW-1003">Cell membrane</keyword>
<keyword evidence="13" id="KW-0393">Immunoglobulin domain</keyword>
<evidence type="ECO:0000256" key="7">
    <source>
        <dbReference type="ARBA" id="ARBA00022737"/>
    </source>
</evidence>
<keyword evidence="4" id="KW-0796">Tight junction</keyword>
<dbReference type="InterPro" id="IPR007110">
    <property type="entry name" value="Ig-like_dom"/>
</dbReference>
<dbReference type="Pfam" id="PF07679">
    <property type="entry name" value="I-set"/>
    <property type="match status" value="1"/>
</dbReference>
<evidence type="ECO:0000256" key="18">
    <source>
        <dbReference type="SAM" id="MobiDB-lite"/>
    </source>
</evidence>
<dbReference type="Gene3D" id="2.60.40.10">
    <property type="entry name" value="Immunoglobulins"/>
    <property type="match status" value="2"/>
</dbReference>
<keyword evidence="8" id="KW-0965">Cell junction</keyword>
<reference evidence="21" key="3">
    <citation type="submission" date="2025-09" db="UniProtKB">
        <authorList>
            <consortium name="Ensembl"/>
        </authorList>
    </citation>
    <scope>IDENTIFICATION</scope>
</reference>
<dbReference type="PANTHER" id="PTHR44991">
    <property type="entry name" value="IMMUNOGLOBULIN SUPERFAMILY MEMBER 5"/>
    <property type="match status" value="1"/>
</dbReference>
<dbReference type="InterPro" id="IPR036179">
    <property type="entry name" value="Ig-like_dom_sf"/>
</dbReference>
<comment type="subunit">
    <text evidence="15">Interacts with MAGI1 at tight junctions, forms a tripartite complex with NPHS1. Interacts with LNX1 isoform 2 via its PDZ 2 domain, it may also interact with other isoforms containing this domain.</text>
</comment>
<dbReference type="OMA" id="HSSYYFV"/>
<feature type="compositionally biased region" description="Polar residues" evidence="18">
    <location>
        <begin position="340"/>
        <end position="354"/>
    </location>
</feature>
<evidence type="ECO:0000313" key="22">
    <source>
        <dbReference type="Proteomes" id="UP000008225"/>
    </source>
</evidence>
<feature type="domain" description="Ig-like" evidence="20">
    <location>
        <begin position="143"/>
        <end position="219"/>
    </location>
</feature>
<comment type="function">
    <text evidence="14">Provides, together with MAGI1, an adhesion machinery at tight junctions, which may regulate the permeability of kidney glomerulus and small intestinal epithelial cells. Mediates calcium-independent homophilic cell adhesion. In testis, it may function as a cell adhesion molecule rather than a tight-junction protein. It may participate in the adhesion between spermatogonia-spermatogonia, spermatogonia-Sertoli cells, and Sertoli cells-Sertoli cells.</text>
</comment>
<proteinExistence type="inferred from homology"/>
<dbReference type="Ensembl" id="ENSCJAT00000132656.1">
    <property type="protein sequence ID" value="ENSCJAP00000083887.1"/>
    <property type="gene ID" value="ENSCJAG00000083298.1"/>
</dbReference>
<keyword evidence="19" id="KW-0732">Signal</keyword>
<keyword evidence="10" id="KW-0472">Membrane</keyword>
<name>A0A8I3W150_CALJA</name>
<evidence type="ECO:0000256" key="6">
    <source>
        <dbReference type="ARBA" id="ARBA00022692"/>
    </source>
</evidence>
<feature type="chain" id="PRO_5035280663" description="Immunoglobulin superfamily member 5" evidence="19">
    <location>
        <begin position="27"/>
        <end position="388"/>
    </location>
</feature>
<dbReference type="PANTHER" id="PTHR44991:SF1">
    <property type="entry name" value="IMMUNOGLOBULIN SUPERFAMILY MEMBER 5"/>
    <property type="match status" value="1"/>
</dbReference>
<evidence type="ECO:0000256" key="4">
    <source>
        <dbReference type="ARBA" id="ARBA00022427"/>
    </source>
</evidence>
<evidence type="ECO:0000256" key="5">
    <source>
        <dbReference type="ARBA" id="ARBA00022475"/>
    </source>
</evidence>
<organism evidence="21 22">
    <name type="scientific">Callithrix jacchus</name>
    <name type="common">White-tufted-ear marmoset</name>
    <name type="synonym">Simia Jacchus</name>
    <dbReference type="NCBI Taxonomy" id="9483"/>
    <lineage>
        <taxon>Eukaryota</taxon>
        <taxon>Metazoa</taxon>
        <taxon>Chordata</taxon>
        <taxon>Craniata</taxon>
        <taxon>Vertebrata</taxon>
        <taxon>Euteleostomi</taxon>
        <taxon>Mammalia</taxon>
        <taxon>Eutheria</taxon>
        <taxon>Euarchontoglires</taxon>
        <taxon>Primates</taxon>
        <taxon>Haplorrhini</taxon>
        <taxon>Platyrrhini</taxon>
        <taxon>Cebidae</taxon>
        <taxon>Callitrichinae</taxon>
        <taxon>Callithrix</taxon>
        <taxon>Callithrix</taxon>
    </lineage>
</organism>
<sequence length="388" mass="42200">MEMQGCRSSVLTMLVILAGLAGSGSGYGVIEGPQNLTVLKGSQARFNCTVSQGWQLIMWALNGMVVLSVRPTEPIITNDRFTSKRYDQGGNFTSEMIIHNVQPSDSGHITCSLQNSLLHGSAFLTVQVMGELFVPNDNLVVVENEPCRVTCRALNWPLLPDIFWELGALVSHSSYYFAPEPSDLQSAVSILDLIPQGNGTLTCVATLKSLQASKSATVNLTVMRPRRDAGGGRSSYPVFLPGLDFPLPTWAKAALGLSGALFLTLTCALTIRCCCRCCSCCRCCCCCGRKRGIRIQFQRRKSEKEKEKKETETKSGNENPECSSDEPKTTETDSFPPKSCESSDPGQRSSSWGPPQQEADQCLSRPANHPQASLNLASPKEFRNATSV</sequence>
<dbReference type="GO" id="GO:0016324">
    <property type="term" value="C:apical plasma membrane"/>
    <property type="evidence" value="ECO:0007669"/>
    <property type="project" value="UniProtKB-SubCell"/>
</dbReference>
<dbReference type="Proteomes" id="UP000008225">
    <property type="component" value="Chromosome 21"/>
</dbReference>
<dbReference type="GeneTree" id="ENSGT00940000163238"/>
<keyword evidence="11" id="KW-1015">Disulfide bond</keyword>
<reference evidence="21" key="2">
    <citation type="submission" date="2025-08" db="UniProtKB">
        <authorList>
            <consortium name="Ensembl"/>
        </authorList>
    </citation>
    <scope>IDENTIFICATION</scope>
</reference>
<evidence type="ECO:0000256" key="15">
    <source>
        <dbReference type="ARBA" id="ARBA00062474"/>
    </source>
</evidence>
<dbReference type="InterPro" id="IPR013098">
    <property type="entry name" value="Ig_I-set"/>
</dbReference>
<reference evidence="21 22" key="1">
    <citation type="submission" date="2009-03" db="EMBL/GenBank/DDBJ databases">
        <authorList>
            <person name="Warren W."/>
            <person name="Ye L."/>
            <person name="Minx P."/>
            <person name="Worley K."/>
            <person name="Gibbs R."/>
            <person name="Wilson R.K."/>
        </authorList>
    </citation>
    <scope>NUCLEOTIDE SEQUENCE [LARGE SCALE GENOMIC DNA]</scope>
</reference>
<evidence type="ECO:0000256" key="17">
    <source>
        <dbReference type="ARBA" id="ARBA00077916"/>
    </source>
</evidence>
<evidence type="ECO:0000256" key="16">
    <source>
        <dbReference type="ARBA" id="ARBA00067287"/>
    </source>
</evidence>
<dbReference type="GO" id="GO:0005923">
    <property type="term" value="C:bicellular tight junction"/>
    <property type="evidence" value="ECO:0007669"/>
    <property type="project" value="UniProtKB-SubCell"/>
</dbReference>
<dbReference type="FunFam" id="2.60.40.10:FF:001503">
    <property type="entry name" value="Immunoglobulin superfamily member 5"/>
    <property type="match status" value="1"/>
</dbReference>
<evidence type="ECO:0000256" key="3">
    <source>
        <dbReference type="ARBA" id="ARBA00008637"/>
    </source>
</evidence>
<dbReference type="FunFam" id="2.60.40.10:FF:001261">
    <property type="entry name" value="immunoglobulin superfamily member 5"/>
    <property type="match status" value="1"/>
</dbReference>
<dbReference type="InterPro" id="IPR013783">
    <property type="entry name" value="Ig-like_fold"/>
</dbReference>
<evidence type="ECO:0000256" key="1">
    <source>
        <dbReference type="ARBA" id="ARBA00004247"/>
    </source>
</evidence>
<dbReference type="GO" id="GO:0098609">
    <property type="term" value="P:cell-cell adhesion"/>
    <property type="evidence" value="ECO:0007669"/>
    <property type="project" value="TreeGrafter"/>
</dbReference>
<dbReference type="InterPro" id="IPR003599">
    <property type="entry name" value="Ig_sub"/>
</dbReference>
<dbReference type="AlphaFoldDB" id="A0A8I3W150"/>
<accession>A0A8I3W150</accession>
<evidence type="ECO:0000256" key="12">
    <source>
        <dbReference type="ARBA" id="ARBA00023180"/>
    </source>
</evidence>
<evidence type="ECO:0000256" key="14">
    <source>
        <dbReference type="ARBA" id="ARBA00059983"/>
    </source>
</evidence>
<evidence type="ECO:0000256" key="19">
    <source>
        <dbReference type="SAM" id="SignalP"/>
    </source>
</evidence>
<feature type="region of interest" description="Disordered" evidence="18">
    <location>
        <begin position="299"/>
        <end position="388"/>
    </location>
</feature>
<feature type="compositionally biased region" description="Basic and acidic residues" evidence="18">
    <location>
        <begin position="300"/>
        <end position="315"/>
    </location>
</feature>
<keyword evidence="9" id="KW-1133">Transmembrane helix</keyword>
<keyword evidence="12" id="KW-0325">Glycoprotein</keyword>
<evidence type="ECO:0000256" key="10">
    <source>
        <dbReference type="ARBA" id="ARBA00023136"/>
    </source>
</evidence>
<keyword evidence="22" id="KW-1185">Reference proteome</keyword>
<comment type="similarity">
    <text evidence="3">Belongs to the immunoglobulin superfamily.</text>
</comment>
<feature type="domain" description="Ig-like" evidence="20">
    <location>
        <begin position="27"/>
        <end position="125"/>
    </location>
</feature>
<evidence type="ECO:0000256" key="9">
    <source>
        <dbReference type="ARBA" id="ARBA00022989"/>
    </source>
</evidence>
<dbReference type="PROSITE" id="PS50835">
    <property type="entry name" value="IG_LIKE"/>
    <property type="match status" value="2"/>
</dbReference>
<evidence type="ECO:0000256" key="11">
    <source>
        <dbReference type="ARBA" id="ARBA00023157"/>
    </source>
</evidence>
<evidence type="ECO:0000259" key="20">
    <source>
        <dbReference type="PROSITE" id="PS50835"/>
    </source>
</evidence>
<evidence type="ECO:0000313" key="21">
    <source>
        <dbReference type="Ensembl" id="ENSCJAP00000083887.1"/>
    </source>
</evidence>
<dbReference type="SUPFAM" id="SSF48726">
    <property type="entry name" value="Immunoglobulin"/>
    <property type="match status" value="2"/>
</dbReference>
<dbReference type="GO" id="GO:0009986">
    <property type="term" value="C:cell surface"/>
    <property type="evidence" value="ECO:0007669"/>
    <property type="project" value="TreeGrafter"/>
</dbReference>
<feature type="signal peptide" evidence="19">
    <location>
        <begin position="1"/>
        <end position="26"/>
    </location>
</feature>
<evidence type="ECO:0000256" key="13">
    <source>
        <dbReference type="ARBA" id="ARBA00023319"/>
    </source>
</evidence>
<evidence type="ECO:0000256" key="8">
    <source>
        <dbReference type="ARBA" id="ARBA00022949"/>
    </source>
</evidence>